<dbReference type="PANTHER" id="PTHR24118:SF99">
    <property type="entry name" value="POTE ANKYRIN DOMAIN FAMILY MEMBER 3C-RELATED"/>
    <property type="match status" value="1"/>
</dbReference>
<accession>A0ABR2L0R0</accession>
<dbReference type="InterPro" id="IPR002110">
    <property type="entry name" value="Ankyrin_rpt"/>
</dbReference>
<evidence type="ECO:0008006" key="4">
    <source>
        <dbReference type="Google" id="ProtNLM"/>
    </source>
</evidence>
<keyword evidence="3" id="KW-1185">Reference proteome</keyword>
<dbReference type="EMBL" id="JAPFFF010000002">
    <property type="protein sequence ID" value="KAK8896951.1"/>
    <property type="molecule type" value="Genomic_DNA"/>
</dbReference>
<evidence type="ECO:0000313" key="2">
    <source>
        <dbReference type="EMBL" id="KAK8896951.1"/>
    </source>
</evidence>
<comment type="caution">
    <text evidence="2">The sequence shown here is derived from an EMBL/GenBank/DDBJ whole genome shotgun (WGS) entry which is preliminary data.</text>
</comment>
<gene>
    <name evidence="2" type="ORF">M9Y10_014878</name>
</gene>
<dbReference type="Proteomes" id="UP001470230">
    <property type="component" value="Unassembled WGS sequence"/>
</dbReference>
<organism evidence="2 3">
    <name type="scientific">Tritrichomonas musculus</name>
    <dbReference type="NCBI Taxonomy" id="1915356"/>
    <lineage>
        <taxon>Eukaryota</taxon>
        <taxon>Metamonada</taxon>
        <taxon>Parabasalia</taxon>
        <taxon>Tritrichomonadida</taxon>
        <taxon>Tritrichomonadidae</taxon>
        <taxon>Tritrichomonas</taxon>
    </lineage>
</organism>
<dbReference type="SUPFAM" id="SSF48403">
    <property type="entry name" value="Ankyrin repeat"/>
    <property type="match status" value="1"/>
</dbReference>
<dbReference type="Pfam" id="PF00023">
    <property type="entry name" value="Ank"/>
    <property type="match status" value="1"/>
</dbReference>
<protein>
    <recommendedName>
        <fullName evidence="4">DUF3447 domain-containing protein</fullName>
    </recommendedName>
</protein>
<evidence type="ECO:0000256" key="1">
    <source>
        <dbReference type="SAM" id="Phobius"/>
    </source>
</evidence>
<keyword evidence="1" id="KW-0812">Transmembrane</keyword>
<dbReference type="PANTHER" id="PTHR24118">
    <property type="entry name" value="POTE ANKYRIN DOMAIN"/>
    <property type="match status" value="1"/>
</dbReference>
<feature type="transmembrane region" description="Helical" evidence="1">
    <location>
        <begin position="662"/>
        <end position="681"/>
    </location>
</feature>
<keyword evidence="1" id="KW-0472">Membrane</keyword>
<feature type="transmembrane region" description="Helical" evidence="1">
    <location>
        <begin position="688"/>
        <end position="710"/>
    </location>
</feature>
<evidence type="ECO:0000313" key="3">
    <source>
        <dbReference type="Proteomes" id="UP001470230"/>
    </source>
</evidence>
<dbReference type="InterPro" id="IPR036770">
    <property type="entry name" value="Ankyrin_rpt-contain_sf"/>
</dbReference>
<reference evidence="2 3" key="1">
    <citation type="submission" date="2024-04" db="EMBL/GenBank/DDBJ databases">
        <title>Tritrichomonas musculus Genome.</title>
        <authorList>
            <person name="Alves-Ferreira E."/>
            <person name="Grigg M."/>
            <person name="Lorenzi H."/>
            <person name="Galac M."/>
        </authorList>
    </citation>
    <scope>NUCLEOTIDE SEQUENCE [LARGE SCALE GENOMIC DNA]</scope>
    <source>
        <strain evidence="2 3">EAF2021</strain>
    </source>
</reference>
<dbReference type="SMART" id="SM00248">
    <property type="entry name" value="ANK"/>
    <property type="match status" value="8"/>
</dbReference>
<dbReference type="Gene3D" id="1.25.40.20">
    <property type="entry name" value="Ankyrin repeat-containing domain"/>
    <property type="match status" value="3"/>
</dbReference>
<keyword evidence="1" id="KW-1133">Transmembrane helix</keyword>
<dbReference type="Pfam" id="PF12796">
    <property type="entry name" value="Ank_2"/>
    <property type="match status" value="3"/>
</dbReference>
<name>A0ABR2L0R0_9EUKA</name>
<sequence length="715" mass="84577">MDDFESIKQYHEEIQTIQVQIIQYISNNCDNDIDFQELSNILNEKIIINCNKNKLKVILHLISNISENRHRNQFFFSKIEKILHFLREETINFFSNDEIFTIFRKSKRILLFLFQQEIIKPDSYMYTVLIRDEYKIRNYPAYFFNEFDTFFKGDMRKEIELKCENDKNPDLYSKRREIGENESYLCELIRNDSINEFITYINCENISMSSEVKPSIFESNSFLMKRKPRLIEYSAFFGSIQIFKYLMVSKADFTSSLWLYGIHSNNSELIHILEDMDIAQDDSIYYDCYKESIKCFNNDFAEYFENNYLTDKTENSHFLKYYNFEFFPKSYFLYDLCKYDHFIPVQIILNKIEYNLNKQKEKALLIIAAEKGNIEIVELLLQCTGIDINEKYVFEMLNGRKREETTALVSAIKNNFFEIAKLLLEFDDIDVNSKYVQKKHRIRVKTIERTCLFLAVSNENEEIVRILLNNDDIQVNKKSILHFRRRHEEKTALLKAIEIGNDKIVSLLLDHPEINVNICSFEDKLYCQSKTIKTALLLAIENGSIEIIKLLLQRQDIDVNFFSIIELNDKKDKITPLCFSVEKNNAKIVELLSKHPRIEINKKSKFHQKTRESVKIKISKAPLQIAVENNNLNIVNILLNCPETDVNLTTDTYTEAKNERKFIAYVIMMITAAILMIHSGANDSEVSGWFWQIILMLLMIISLIFSYPILNQLFE</sequence>
<proteinExistence type="predicted"/>